<dbReference type="InterPro" id="IPR036597">
    <property type="entry name" value="Fido-like_dom_sf"/>
</dbReference>
<dbReference type="PANTHER" id="PTHR13504">
    <property type="entry name" value="FIDO DOMAIN-CONTAINING PROTEIN DDB_G0283145"/>
    <property type="match status" value="1"/>
</dbReference>
<evidence type="ECO:0000313" key="2">
    <source>
        <dbReference type="EMBL" id="MCW4628650.1"/>
    </source>
</evidence>
<evidence type="ECO:0000259" key="1">
    <source>
        <dbReference type="PROSITE" id="PS51459"/>
    </source>
</evidence>
<dbReference type="RefSeq" id="WP_265217877.1">
    <property type="nucleotide sequence ID" value="NZ_JAPEUL010000006.1"/>
</dbReference>
<dbReference type="Gene3D" id="1.10.3290.10">
    <property type="entry name" value="Fido-like domain"/>
    <property type="match status" value="1"/>
</dbReference>
<organism evidence="2 3">
    <name type="scientific">Marinomonas rhodophyticola</name>
    <dbReference type="NCBI Taxonomy" id="2992803"/>
    <lineage>
        <taxon>Bacteria</taxon>
        <taxon>Pseudomonadati</taxon>
        <taxon>Pseudomonadota</taxon>
        <taxon>Gammaproteobacteria</taxon>
        <taxon>Oceanospirillales</taxon>
        <taxon>Oceanospirillaceae</taxon>
        <taxon>Marinomonas</taxon>
    </lineage>
</organism>
<dbReference type="InterPro" id="IPR040198">
    <property type="entry name" value="Fido_containing"/>
</dbReference>
<reference evidence="2" key="1">
    <citation type="submission" date="2022-11" db="EMBL/GenBank/DDBJ databases">
        <title>Marinomonas sp. nov., isolated from marine algae.</title>
        <authorList>
            <person name="Choi D.G."/>
            <person name="Kim J.M."/>
            <person name="Lee J.K."/>
            <person name="Baek J.H."/>
            <person name="Jeon C.O."/>
        </authorList>
    </citation>
    <scope>NUCLEOTIDE SEQUENCE</scope>
    <source>
        <strain evidence="2">KJ51-3</strain>
    </source>
</reference>
<keyword evidence="3" id="KW-1185">Reference proteome</keyword>
<feature type="domain" description="Fido" evidence="1">
    <location>
        <begin position="110"/>
        <end position="287"/>
    </location>
</feature>
<sequence length="402" mass="45960">MMISMTPFLESNDLGEYQDKIIELIKADAELNQSIPDSLRSSLEWLLRLVNSYYSNKIEGNPTHPKDLLKTQSVDADSNMNNSKDIQELLSHLEVQMKLSRSNVSPEQVVCQEFIKNIHQEFYAGFPEEALIVKNQRGAPAEDETGKPILIVPGSYRDKMVLVGKHEPPMPEEISRYMRWIEQMYNPTRIFGTNRLCAAAALHHRLAWVHPFIDGNGRTTRLVTDTYMRCLGYDGYGLWSLARGFARDTDAYYKALAQADMPRQGESDGKGILSKRGLIYFTKYFIDTALDQVRFFNDLLEPTALKTRMDIYFEFRSKGAIADINGKKTLLKIEARDIYKLLVDRGPLFRSQISSHFGKSEQTLRPVINQMRDEGLLKADPKQPVEPKLSPNIVETVFPGIW</sequence>
<dbReference type="Pfam" id="PF02661">
    <property type="entry name" value="Fic"/>
    <property type="match status" value="1"/>
</dbReference>
<proteinExistence type="predicted"/>
<name>A0ABT3KDQ9_9GAMM</name>
<dbReference type="PANTHER" id="PTHR13504:SF38">
    <property type="entry name" value="FIDO DOMAIN-CONTAINING PROTEIN"/>
    <property type="match status" value="1"/>
</dbReference>
<dbReference type="SUPFAM" id="SSF140931">
    <property type="entry name" value="Fic-like"/>
    <property type="match status" value="1"/>
</dbReference>
<accession>A0ABT3KDQ9</accession>
<comment type="caution">
    <text evidence="2">The sequence shown here is derived from an EMBL/GenBank/DDBJ whole genome shotgun (WGS) entry which is preliminary data.</text>
</comment>
<dbReference type="Proteomes" id="UP001431181">
    <property type="component" value="Unassembled WGS sequence"/>
</dbReference>
<evidence type="ECO:0000313" key="3">
    <source>
        <dbReference type="Proteomes" id="UP001431181"/>
    </source>
</evidence>
<protein>
    <submittedName>
        <fullName evidence="2">Fic family protein</fullName>
    </submittedName>
</protein>
<dbReference type="EMBL" id="JAPEUL010000006">
    <property type="protein sequence ID" value="MCW4628650.1"/>
    <property type="molecule type" value="Genomic_DNA"/>
</dbReference>
<dbReference type="InterPro" id="IPR003812">
    <property type="entry name" value="Fido"/>
</dbReference>
<dbReference type="PROSITE" id="PS51459">
    <property type="entry name" value="FIDO"/>
    <property type="match status" value="1"/>
</dbReference>
<gene>
    <name evidence="2" type="ORF">ONZ52_06500</name>
</gene>